<dbReference type="EMBL" id="JYDR01000013">
    <property type="protein sequence ID" value="KRY76110.1"/>
    <property type="molecule type" value="Genomic_DNA"/>
</dbReference>
<proteinExistence type="predicted"/>
<name>A0A0V1EQP5_TRIPS</name>
<accession>A0A0V1EQP5</accession>
<evidence type="ECO:0000313" key="1">
    <source>
        <dbReference type="EMBL" id="KRY76110.1"/>
    </source>
</evidence>
<protein>
    <submittedName>
        <fullName evidence="1">Uncharacterized protein</fullName>
    </submittedName>
</protein>
<dbReference type="Proteomes" id="UP000054632">
    <property type="component" value="Unassembled WGS sequence"/>
</dbReference>
<gene>
    <name evidence="1" type="ORF">T4A_12888</name>
</gene>
<comment type="caution">
    <text evidence="1">The sequence shown here is derived from an EMBL/GenBank/DDBJ whole genome shotgun (WGS) entry which is preliminary data.</text>
</comment>
<sequence>MRKIFALSRIKIIRHPYSSFIFTTPSSYVKSQGVVGRHGRHNSSKALDVNDVKRQLPIKFESLMKNLADPLFEPTLCSAEHATSHASTRLLFFHLCKLSFVISSIVLFDDSLCVYFSQAHSQIPNLVASCYSPDSVDIPAGAASMVVTDPLELMGLTKGSI</sequence>
<reference evidence="1 2" key="1">
    <citation type="submission" date="2015-01" db="EMBL/GenBank/DDBJ databases">
        <title>Evolution of Trichinella species and genotypes.</title>
        <authorList>
            <person name="Korhonen P.K."/>
            <person name="Edoardo P."/>
            <person name="Giuseppe L.R."/>
            <person name="Gasser R.B."/>
        </authorList>
    </citation>
    <scope>NUCLEOTIDE SEQUENCE [LARGE SCALE GENOMIC DNA]</scope>
    <source>
        <strain evidence="1">ISS13</strain>
    </source>
</reference>
<evidence type="ECO:0000313" key="2">
    <source>
        <dbReference type="Proteomes" id="UP000054632"/>
    </source>
</evidence>
<dbReference type="AlphaFoldDB" id="A0A0V1EQP5"/>
<organism evidence="1 2">
    <name type="scientific">Trichinella pseudospiralis</name>
    <name type="common">Parasitic roundworm</name>
    <dbReference type="NCBI Taxonomy" id="6337"/>
    <lineage>
        <taxon>Eukaryota</taxon>
        <taxon>Metazoa</taxon>
        <taxon>Ecdysozoa</taxon>
        <taxon>Nematoda</taxon>
        <taxon>Enoplea</taxon>
        <taxon>Dorylaimia</taxon>
        <taxon>Trichinellida</taxon>
        <taxon>Trichinellidae</taxon>
        <taxon>Trichinella</taxon>
    </lineage>
</organism>